<dbReference type="HOGENOM" id="CLU_2558984_0_0_1"/>
<sequence length="82" mass="9329">MQCGVIAHIVSPRREAELGTPCFIDAKVLPSPAHSRHSRWTRSYRKSERGLCDTAWALRWGITSFPRHKTHLGQYTVQPSSI</sequence>
<organism evidence="1 2">
    <name type="scientific">Paxillus rubicundulus Ve08.2h10</name>
    <dbReference type="NCBI Taxonomy" id="930991"/>
    <lineage>
        <taxon>Eukaryota</taxon>
        <taxon>Fungi</taxon>
        <taxon>Dikarya</taxon>
        <taxon>Basidiomycota</taxon>
        <taxon>Agaricomycotina</taxon>
        <taxon>Agaricomycetes</taxon>
        <taxon>Agaricomycetidae</taxon>
        <taxon>Boletales</taxon>
        <taxon>Paxilineae</taxon>
        <taxon>Paxillaceae</taxon>
        <taxon>Paxillus</taxon>
    </lineage>
</organism>
<reference evidence="2" key="2">
    <citation type="submission" date="2015-01" db="EMBL/GenBank/DDBJ databases">
        <title>Evolutionary Origins and Diversification of the Mycorrhizal Mutualists.</title>
        <authorList>
            <consortium name="DOE Joint Genome Institute"/>
            <consortium name="Mycorrhizal Genomics Consortium"/>
            <person name="Kohler A."/>
            <person name="Kuo A."/>
            <person name="Nagy L.G."/>
            <person name="Floudas D."/>
            <person name="Copeland A."/>
            <person name="Barry K.W."/>
            <person name="Cichocki N."/>
            <person name="Veneault-Fourrey C."/>
            <person name="LaButti K."/>
            <person name="Lindquist E.A."/>
            <person name="Lipzen A."/>
            <person name="Lundell T."/>
            <person name="Morin E."/>
            <person name="Murat C."/>
            <person name="Riley R."/>
            <person name="Ohm R."/>
            <person name="Sun H."/>
            <person name="Tunlid A."/>
            <person name="Henrissat B."/>
            <person name="Grigoriev I.V."/>
            <person name="Hibbett D.S."/>
            <person name="Martin F."/>
        </authorList>
    </citation>
    <scope>NUCLEOTIDE SEQUENCE [LARGE SCALE GENOMIC DNA]</scope>
    <source>
        <strain evidence="2">Ve08.2h10</strain>
    </source>
</reference>
<dbReference type="AlphaFoldDB" id="A0A0D0DBM4"/>
<dbReference type="InParanoid" id="A0A0D0DBM4"/>
<proteinExistence type="predicted"/>
<dbReference type="EMBL" id="KN825793">
    <property type="protein sequence ID" value="KIK81466.1"/>
    <property type="molecule type" value="Genomic_DNA"/>
</dbReference>
<evidence type="ECO:0000313" key="1">
    <source>
        <dbReference type="EMBL" id="KIK81466.1"/>
    </source>
</evidence>
<keyword evidence="2" id="KW-1185">Reference proteome</keyword>
<evidence type="ECO:0000313" key="2">
    <source>
        <dbReference type="Proteomes" id="UP000054538"/>
    </source>
</evidence>
<accession>A0A0D0DBM4</accession>
<name>A0A0D0DBM4_9AGAM</name>
<gene>
    <name evidence="1" type="ORF">PAXRUDRAFT_832832</name>
</gene>
<dbReference type="Proteomes" id="UP000054538">
    <property type="component" value="Unassembled WGS sequence"/>
</dbReference>
<reference evidence="1 2" key="1">
    <citation type="submission" date="2014-04" db="EMBL/GenBank/DDBJ databases">
        <authorList>
            <consortium name="DOE Joint Genome Institute"/>
            <person name="Kuo A."/>
            <person name="Kohler A."/>
            <person name="Jargeat P."/>
            <person name="Nagy L.G."/>
            <person name="Floudas D."/>
            <person name="Copeland A."/>
            <person name="Barry K.W."/>
            <person name="Cichocki N."/>
            <person name="Veneault-Fourrey C."/>
            <person name="LaButti K."/>
            <person name="Lindquist E.A."/>
            <person name="Lipzen A."/>
            <person name="Lundell T."/>
            <person name="Morin E."/>
            <person name="Murat C."/>
            <person name="Sun H."/>
            <person name="Tunlid A."/>
            <person name="Henrissat B."/>
            <person name="Grigoriev I.V."/>
            <person name="Hibbett D.S."/>
            <person name="Martin F."/>
            <person name="Nordberg H.P."/>
            <person name="Cantor M.N."/>
            <person name="Hua S.X."/>
        </authorList>
    </citation>
    <scope>NUCLEOTIDE SEQUENCE [LARGE SCALE GENOMIC DNA]</scope>
    <source>
        <strain evidence="1 2">Ve08.2h10</strain>
    </source>
</reference>
<protein>
    <submittedName>
        <fullName evidence="1">Uncharacterized protein</fullName>
    </submittedName>
</protein>